<reference evidence="1" key="1">
    <citation type="submission" date="2021-01" db="EMBL/GenBank/DDBJ databases">
        <authorList>
            <consortium name="Genoscope - CEA"/>
            <person name="William W."/>
        </authorList>
    </citation>
    <scope>NUCLEOTIDE SEQUENCE</scope>
</reference>
<gene>
    <name evidence="1" type="ORF">PPENT_87.1.T1390142</name>
</gene>
<dbReference type="Proteomes" id="UP000689195">
    <property type="component" value="Unassembled WGS sequence"/>
</dbReference>
<sequence length="59" mass="6903">MIIRLGKNGYRDLFEQAKQNNFLLLKLMLLGKKAAMVAERVMTDIKKYLQRRKKSSCLS</sequence>
<dbReference type="EMBL" id="CAJJDO010000139">
    <property type="protein sequence ID" value="CAD8205109.1"/>
    <property type="molecule type" value="Genomic_DNA"/>
</dbReference>
<keyword evidence="2" id="KW-1185">Reference proteome</keyword>
<comment type="caution">
    <text evidence="1">The sequence shown here is derived from an EMBL/GenBank/DDBJ whole genome shotgun (WGS) entry which is preliminary data.</text>
</comment>
<dbReference type="AlphaFoldDB" id="A0A8S1XUR7"/>
<evidence type="ECO:0000313" key="1">
    <source>
        <dbReference type="EMBL" id="CAD8205109.1"/>
    </source>
</evidence>
<protein>
    <submittedName>
        <fullName evidence="1">Uncharacterized protein</fullName>
    </submittedName>
</protein>
<name>A0A8S1XUR7_9CILI</name>
<evidence type="ECO:0000313" key="2">
    <source>
        <dbReference type="Proteomes" id="UP000689195"/>
    </source>
</evidence>
<accession>A0A8S1XUR7</accession>
<proteinExistence type="predicted"/>
<organism evidence="1 2">
    <name type="scientific">Paramecium pentaurelia</name>
    <dbReference type="NCBI Taxonomy" id="43138"/>
    <lineage>
        <taxon>Eukaryota</taxon>
        <taxon>Sar</taxon>
        <taxon>Alveolata</taxon>
        <taxon>Ciliophora</taxon>
        <taxon>Intramacronucleata</taxon>
        <taxon>Oligohymenophorea</taxon>
        <taxon>Peniculida</taxon>
        <taxon>Parameciidae</taxon>
        <taxon>Paramecium</taxon>
    </lineage>
</organism>